<evidence type="ECO:0000256" key="8">
    <source>
        <dbReference type="PROSITE-ProRule" id="PRU01360"/>
    </source>
</evidence>
<keyword evidence="11" id="KW-0732">Signal</keyword>
<evidence type="ECO:0000259" key="12">
    <source>
        <dbReference type="Pfam" id="PF00593"/>
    </source>
</evidence>
<comment type="similarity">
    <text evidence="8 9">Belongs to the TonB-dependent receptor family.</text>
</comment>
<feature type="signal peptide" evidence="11">
    <location>
        <begin position="1"/>
        <end position="21"/>
    </location>
</feature>
<feature type="domain" description="TonB-dependent receptor-like beta-barrel" evidence="12">
    <location>
        <begin position="286"/>
        <end position="768"/>
    </location>
</feature>
<dbReference type="InterPro" id="IPR012910">
    <property type="entry name" value="Plug_dom"/>
</dbReference>
<evidence type="ECO:0000256" key="1">
    <source>
        <dbReference type="ARBA" id="ARBA00004571"/>
    </source>
</evidence>
<dbReference type="InterPro" id="IPR036942">
    <property type="entry name" value="Beta-barrel_TonB_sf"/>
</dbReference>
<protein>
    <submittedName>
        <fullName evidence="14">Ligand-gated channel</fullName>
    </submittedName>
</protein>
<gene>
    <name evidence="14" type="primary">bfeA</name>
    <name evidence="14" type="ORF">GCM10010960_10090</name>
</gene>
<keyword evidence="2 8" id="KW-0813">Transport</keyword>
<evidence type="ECO:0000256" key="6">
    <source>
        <dbReference type="ARBA" id="ARBA00023136"/>
    </source>
</evidence>
<comment type="caution">
    <text evidence="14">The sequence shown here is derived from an EMBL/GenBank/DDBJ whole genome shotgun (WGS) entry which is preliminary data.</text>
</comment>
<reference evidence="14" key="1">
    <citation type="journal article" date="2014" name="Int. J. Syst. Evol. Microbiol.">
        <title>Complete genome sequence of Corynebacterium casei LMG S-19264T (=DSM 44701T), isolated from a smear-ripened cheese.</title>
        <authorList>
            <consortium name="US DOE Joint Genome Institute (JGI-PGF)"/>
            <person name="Walter F."/>
            <person name="Albersmeier A."/>
            <person name="Kalinowski J."/>
            <person name="Ruckert C."/>
        </authorList>
    </citation>
    <scope>NUCLEOTIDE SEQUENCE</scope>
    <source>
        <strain evidence="14">CGMCC 1.12726</strain>
    </source>
</reference>
<dbReference type="SUPFAM" id="SSF56935">
    <property type="entry name" value="Porins"/>
    <property type="match status" value="1"/>
</dbReference>
<dbReference type="PROSITE" id="PS52016">
    <property type="entry name" value="TONB_DEPENDENT_REC_3"/>
    <property type="match status" value="1"/>
</dbReference>
<evidence type="ECO:0000256" key="11">
    <source>
        <dbReference type="SAM" id="SignalP"/>
    </source>
</evidence>
<evidence type="ECO:0000256" key="4">
    <source>
        <dbReference type="ARBA" id="ARBA00022692"/>
    </source>
</evidence>
<dbReference type="Gene3D" id="2.40.170.20">
    <property type="entry name" value="TonB-dependent receptor, beta-barrel domain"/>
    <property type="match status" value="1"/>
</dbReference>
<feature type="region of interest" description="Disordered" evidence="10">
    <location>
        <begin position="418"/>
        <end position="450"/>
    </location>
</feature>
<sequence length="809" mass="85931">MNNPAYTLLATAILGALSATAAAQSAPEAKTLDNVVVTGVRGQERTALESASPIDVLDRQDLAKAGVLNGELGQALQVLLPALNFPRQSNATGADHVRAAQLRGLSPDQALVLVNGKRRHTSAIVNLEAKTGKGTNPVDFNSIPVSAIARIEVLRDGAGAQYGSDAIAGVINVILDDRAEGASASISYGAHRTDFKPSDETLIDGQSLTASASVGNAIGDAGSVRFGVEYKDRNATNRAGLDQLPFFENPSPENLATIGRRNYHPGDPKTEDLNLWLNSAVDVSENLSWYGFATYNQRDSVGAAFYRYPDSSANVPSVYPDGYRPDTLGDNRDVSLSTGLRGRAGEWNVDGSLTWGQNRFDLGLRESLNPSLGAASPTAFDLARYTFGQLSLNVDANRAVTLGGKDLTFATGAEYRRESYETRAGDPASYAAGPNTGSPPGAQAGPGLSPADAVDLSRDVFGAYAELSGDVSERVFGSASVRYEDYNDFGGALTGKLAGRFALTEAVALRGALSTNYRAPSLSQTGYRFTVTNFGDGGALSQVRLLGVDDPVARALGAKPLEAETSRNISLGLTARPLDGLSISLDAFRIDVDDRVTVSERIGGDALAAFLADEFGITDIASVNFFTNAVDTRTKGAELVVDYGTEAWNGRLNLTGAYSYAETRIRSLQATPAELLAIDPDYVLVGVEERNTLTTAAPTNRTVLSAQWQGAAWSWLGRATRHGSATRVFNFGGGFEPQQTYGAEWQLDAEVAYRFNPAVAVAVGGSNLLDNYPDLSSADINYFGNFPYDFLSPIGMNGAYYYARLDFTF</sequence>
<dbReference type="InterPro" id="IPR037066">
    <property type="entry name" value="Plug_dom_sf"/>
</dbReference>
<evidence type="ECO:0000256" key="3">
    <source>
        <dbReference type="ARBA" id="ARBA00022452"/>
    </source>
</evidence>
<evidence type="ECO:0000256" key="10">
    <source>
        <dbReference type="SAM" id="MobiDB-lite"/>
    </source>
</evidence>
<reference evidence="14" key="2">
    <citation type="submission" date="2020-09" db="EMBL/GenBank/DDBJ databases">
        <authorList>
            <person name="Sun Q."/>
            <person name="Zhou Y."/>
        </authorList>
    </citation>
    <scope>NUCLEOTIDE SEQUENCE</scope>
    <source>
        <strain evidence="14">CGMCC 1.12726</strain>
    </source>
</reference>
<dbReference type="Pfam" id="PF00593">
    <property type="entry name" value="TonB_dep_Rec_b-barrel"/>
    <property type="match status" value="1"/>
</dbReference>
<evidence type="ECO:0000313" key="14">
    <source>
        <dbReference type="EMBL" id="GGF90216.1"/>
    </source>
</evidence>
<keyword evidence="3 8" id="KW-1134">Transmembrane beta strand</keyword>
<dbReference type="RefSeq" id="WP_188448457.1">
    <property type="nucleotide sequence ID" value="NZ_BMFO01000002.1"/>
</dbReference>
<evidence type="ECO:0000256" key="5">
    <source>
        <dbReference type="ARBA" id="ARBA00023077"/>
    </source>
</evidence>
<evidence type="ECO:0000256" key="7">
    <source>
        <dbReference type="ARBA" id="ARBA00023237"/>
    </source>
</evidence>
<dbReference type="AlphaFoldDB" id="A0A917CJB0"/>
<organism evidence="14 15">
    <name type="scientific">Arenimonas maotaiensis</name>
    <dbReference type="NCBI Taxonomy" id="1446479"/>
    <lineage>
        <taxon>Bacteria</taxon>
        <taxon>Pseudomonadati</taxon>
        <taxon>Pseudomonadota</taxon>
        <taxon>Gammaproteobacteria</taxon>
        <taxon>Lysobacterales</taxon>
        <taxon>Lysobacteraceae</taxon>
        <taxon>Arenimonas</taxon>
    </lineage>
</organism>
<comment type="subcellular location">
    <subcellularLocation>
        <location evidence="1 8">Cell outer membrane</location>
        <topology evidence="1 8">Multi-pass membrane protein</topology>
    </subcellularLocation>
</comment>
<dbReference type="CDD" id="cd01347">
    <property type="entry name" value="ligand_gated_channel"/>
    <property type="match status" value="1"/>
</dbReference>
<dbReference type="InterPro" id="IPR000531">
    <property type="entry name" value="Beta-barrel_TonB"/>
</dbReference>
<evidence type="ECO:0000256" key="2">
    <source>
        <dbReference type="ARBA" id="ARBA00022448"/>
    </source>
</evidence>
<evidence type="ECO:0000259" key="13">
    <source>
        <dbReference type="Pfam" id="PF07715"/>
    </source>
</evidence>
<evidence type="ECO:0000256" key="9">
    <source>
        <dbReference type="RuleBase" id="RU003357"/>
    </source>
</evidence>
<keyword evidence="15" id="KW-1185">Reference proteome</keyword>
<evidence type="ECO:0000313" key="15">
    <source>
        <dbReference type="Proteomes" id="UP000632858"/>
    </source>
</evidence>
<feature type="chain" id="PRO_5037815803" evidence="11">
    <location>
        <begin position="22"/>
        <end position="809"/>
    </location>
</feature>
<dbReference type="GO" id="GO:0009279">
    <property type="term" value="C:cell outer membrane"/>
    <property type="evidence" value="ECO:0007669"/>
    <property type="project" value="UniProtKB-SubCell"/>
</dbReference>
<keyword evidence="6 8" id="KW-0472">Membrane</keyword>
<dbReference type="PANTHER" id="PTHR47234:SF3">
    <property type="entry name" value="SECRETIN_TONB SHORT N-TERMINAL DOMAIN-CONTAINING PROTEIN"/>
    <property type="match status" value="1"/>
</dbReference>
<dbReference type="EMBL" id="BMFO01000002">
    <property type="protein sequence ID" value="GGF90216.1"/>
    <property type="molecule type" value="Genomic_DNA"/>
</dbReference>
<feature type="domain" description="TonB-dependent receptor plug" evidence="13">
    <location>
        <begin position="48"/>
        <end position="170"/>
    </location>
</feature>
<dbReference type="InterPro" id="IPR039426">
    <property type="entry name" value="TonB-dep_rcpt-like"/>
</dbReference>
<dbReference type="Proteomes" id="UP000632858">
    <property type="component" value="Unassembled WGS sequence"/>
</dbReference>
<accession>A0A917CJB0</accession>
<keyword evidence="4 8" id="KW-0812">Transmembrane</keyword>
<dbReference type="Pfam" id="PF07715">
    <property type="entry name" value="Plug"/>
    <property type="match status" value="1"/>
</dbReference>
<dbReference type="PANTHER" id="PTHR47234">
    <property type="match status" value="1"/>
</dbReference>
<keyword evidence="7 8" id="KW-0998">Cell outer membrane</keyword>
<proteinExistence type="inferred from homology"/>
<dbReference type="Gene3D" id="2.170.130.10">
    <property type="entry name" value="TonB-dependent receptor, plug domain"/>
    <property type="match status" value="1"/>
</dbReference>
<keyword evidence="5 9" id="KW-0798">TonB box</keyword>
<name>A0A917CJB0_9GAMM</name>